<protein>
    <submittedName>
        <fullName evidence="2">Uncharacterized protein</fullName>
    </submittedName>
</protein>
<dbReference type="EMBL" id="BK015176">
    <property type="protein sequence ID" value="DAD94469.1"/>
    <property type="molecule type" value="Genomic_DNA"/>
</dbReference>
<feature type="transmembrane region" description="Helical" evidence="1">
    <location>
        <begin position="12"/>
        <end position="40"/>
    </location>
</feature>
<accession>A0A8S5NI17</accession>
<keyword evidence="1" id="KW-1133">Transmembrane helix</keyword>
<keyword evidence="1" id="KW-0812">Transmembrane</keyword>
<reference evidence="2" key="1">
    <citation type="journal article" date="2021" name="Proc. Natl. Acad. Sci. U.S.A.">
        <title>A Catalog of Tens of Thousands of Viruses from Human Metagenomes Reveals Hidden Associations with Chronic Diseases.</title>
        <authorList>
            <person name="Tisza M.J."/>
            <person name="Buck C.B."/>
        </authorList>
    </citation>
    <scope>NUCLEOTIDE SEQUENCE</scope>
    <source>
        <strain evidence="2">CttFh17</strain>
    </source>
</reference>
<name>A0A8S5NI17_9CAUD</name>
<feature type="transmembrane region" description="Helical" evidence="1">
    <location>
        <begin position="46"/>
        <end position="67"/>
    </location>
</feature>
<sequence>MSKLKDKMSGNILLIIGFIILVILAYAVSWIATCGIIKLITLCFGWTFKWSISTGIWLALILARTVFKSDNK</sequence>
<keyword evidence="1" id="KW-0472">Membrane</keyword>
<proteinExistence type="predicted"/>
<organism evidence="2">
    <name type="scientific">Siphoviridae sp. cttFh17</name>
    <dbReference type="NCBI Taxonomy" id="2826491"/>
    <lineage>
        <taxon>Viruses</taxon>
        <taxon>Duplodnaviria</taxon>
        <taxon>Heunggongvirae</taxon>
        <taxon>Uroviricota</taxon>
        <taxon>Caudoviricetes</taxon>
    </lineage>
</organism>
<evidence type="ECO:0000313" key="2">
    <source>
        <dbReference type="EMBL" id="DAD94469.1"/>
    </source>
</evidence>
<evidence type="ECO:0000256" key="1">
    <source>
        <dbReference type="SAM" id="Phobius"/>
    </source>
</evidence>